<keyword evidence="3" id="KW-1185">Reference proteome</keyword>
<evidence type="ECO:0000313" key="3">
    <source>
        <dbReference type="Proteomes" id="UP000198415"/>
    </source>
</evidence>
<protein>
    <submittedName>
        <fullName evidence="2">Uncharacterized protein</fullName>
    </submittedName>
</protein>
<evidence type="ECO:0000313" key="2">
    <source>
        <dbReference type="EMBL" id="SNS08527.1"/>
    </source>
</evidence>
<reference evidence="2 3" key="1">
    <citation type="submission" date="2017-06" db="EMBL/GenBank/DDBJ databases">
        <authorList>
            <person name="Kim H.J."/>
            <person name="Triplett B.A."/>
        </authorList>
    </citation>
    <scope>NUCLEOTIDE SEQUENCE [LARGE SCALE GENOMIC DNA]</scope>
    <source>
        <strain evidence="2 3">DSM 43151</strain>
    </source>
</reference>
<feature type="signal peptide" evidence="1">
    <location>
        <begin position="1"/>
        <end position="27"/>
    </location>
</feature>
<feature type="chain" id="PRO_5013303163" evidence="1">
    <location>
        <begin position="28"/>
        <end position="89"/>
    </location>
</feature>
<proteinExistence type="predicted"/>
<name>A0A239BJX8_9ACTN</name>
<evidence type="ECO:0000256" key="1">
    <source>
        <dbReference type="SAM" id="SignalP"/>
    </source>
</evidence>
<gene>
    <name evidence="2" type="ORF">SAMN06264365_109301</name>
</gene>
<accession>A0A239BJX8</accession>
<organism evidence="2 3">
    <name type="scientific">Actinoplanes regularis</name>
    <dbReference type="NCBI Taxonomy" id="52697"/>
    <lineage>
        <taxon>Bacteria</taxon>
        <taxon>Bacillati</taxon>
        <taxon>Actinomycetota</taxon>
        <taxon>Actinomycetes</taxon>
        <taxon>Micromonosporales</taxon>
        <taxon>Micromonosporaceae</taxon>
        <taxon>Actinoplanes</taxon>
    </lineage>
</organism>
<sequence length="89" mass="8540">MNAMTRTLMVGIGLVAGATLGAGPALAALNCGPCDHGNGGWNAGVDCANTPGAVDCLRDNGAPILGNGDCNHGGEYNGGPYGGGYGGGY</sequence>
<dbReference type="AlphaFoldDB" id="A0A239BJX8"/>
<keyword evidence="1" id="KW-0732">Signal</keyword>
<dbReference type="Proteomes" id="UP000198415">
    <property type="component" value="Unassembled WGS sequence"/>
</dbReference>
<dbReference type="EMBL" id="FZNR01000009">
    <property type="protein sequence ID" value="SNS08527.1"/>
    <property type="molecule type" value="Genomic_DNA"/>
</dbReference>
<dbReference type="RefSeq" id="WP_089295523.1">
    <property type="nucleotide sequence ID" value="NZ_FZNR01000009.1"/>
</dbReference>